<dbReference type="Proteomes" id="UP000249913">
    <property type="component" value="Unassembled WGS sequence"/>
</dbReference>
<evidence type="ECO:0000313" key="3">
    <source>
        <dbReference type="EMBL" id="SPZ97595.1"/>
    </source>
</evidence>
<feature type="region of interest" description="Disordered" evidence="1">
    <location>
        <begin position="54"/>
        <end position="75"/>
    </location>
</feature>
<dbReference type="AlphaFoldDB" id="A0A2X2KBF0"/>
<evidence type="ECO:0000313" key="4">
    <source>
        <dbReference type="Proteomes" id="UP000249913"/>
    </source>
</evidence>
<dbReference type="InterPro" id="IPR028190">
    <property type="entry name" value="Ntox21"/>
</dbReference>
<accession>A0A2X2KBF0</accession>
<dbReference type="CDD" id="cd20685">
    <property type="entry name" value="CdiA-CT_Ecl_RNase-like"/>
    <property type="match status" value="1"/>
</dbReference>
<dbReference type="InterPro" id="IPR038181">
    <property type="entry name" value="Ntox21_sf"/>
</dbReference>
<organism evidence="3 4">
    <name type="scientific">Staphylococcus aureus</name>
    <dbReference type="NCBI Taxonomy" id="1280"/>
    <lineage>
        <taxon>Bacteria</taxon>
        <taxon>Bacillati</taxon>
        <taxon>Bacillota</taxon>
        <taxon>Bacilli</taxon>
        <taxon>Bacillales</taxon>
        <taxon>Staphylococcaceae</taxon>
        <taxon>Staphylococcus</taxon>
    </lineage>
</organism>
<dbReference type="EMBL" id="UAUX01000005">
    <property type="protein sequence ID" value="SPZ97595.1"/>
    <property type="molecule type" value="Genomic_DNA"/>
</dbReference>
<proteinExistence type="predicted"/>
<evidence type="ECO:0000259" key="2">
    <source>
        <dbReference type="Pfam" id="PF15526"/>
    </source>
</evidence>
<dbReference type="Pfam" id="PF15526">
    <property type="entry name" value="Ntox21"/>
    <property type="match status" value="1"/>
</dbReference>
<evidence type="ECO:0000256" key="1">
    <source>
        <dbReference type="SAM" id="MobiDB-lite"/>
    </source>
</evidence>
<name>A0A2X2KBF0_STAAU</name>
<dbReference type="Gene3D" id="3.10.380.20">
    <property type="entry name" value="Novel toxin 21 (CdiA), C-terminal domain"/>
    <property type="match status" value="1"/>
</dbReference>
<sequence length="109" mass="11718">MAVLVGFIAKQGLKKAIQKYGKTVVTSMIRTSPQVAAQAAKKLGYSATKHVSHGKKVFKKNSKGRPQYISVDKDGHRGGAWKGASSIKNLGSKKTRSGTYDANLKRIGD</sequence>
<reference evidence="3 4" key="1">
    <citation type="submission" date="2018-06" db="EMBL/GenBank/DDBJ databases">
        <authorList>
            <consortium name="Pathogen Informatics"/>
            <person name="Doyle S."/>
        </authorList>
    </citation>
    <scope>NUCLEOTIDE SEQUENCE [LARGE SCALE GENOMIC DNA]</scope>
    <source>
        <strain evidence="3 4">NCTC7878</strain>
    </source>
</reference>
<feature type="domain" description="Novel toxin 21" evidence="2">
    <location>
        <begin position="39"/>
        <end position="109"/>
    </location>
</feature>
<protein>
    <submittedName>
        <fullName evidence="3">Exported protein</fullName>
    </submittedName>
</protein>
<gene>
    <name evidence="3" type="ORF">NCTC7878_00978</name>
</gene>
<feature type="compositionally biased region" description="Basic residues" evidence="1">
    <location>
        <begin position="54"/>
        <end position="63"/>
    </location>
</feature>